<feature type="domain" description="DUF3719" evidence="2">
    <location>
        <begin position="8"/>
        <end position="43"/>
    </location>
</feature>
<accession>A0A401QG97</accession>
<protein>
    <recommendedName>
        <fullName evidence="2">DUF3719 domain-containing protein</fullName>
    </recommendedName>
</protein>
<dbReference type="Pfam" id="PF12516">
    <property type="entry name" value="DUF3719"/>
    <property type="match status" value="1"/>
</dbReference>
<evidence type="ECO:0000313" key="3">
    <source>
        <dbReference type="EMBL" id="GCB84411.1"/>
    </source>
</evidence>
<dbReference type="EMBL" id="BFAA01071182">
    <property type="protein sequence ID" value="GCB84411.1"/>
    <property type="molecule type" value="Genomic_DNA"/>
</dbReference>
<sequence length="110" mass="12266">MSFCTQCRILGSQLLLPKDEGFQHFQSGGNSSMITRALPRFCDSTSDMKELSLSGLRLLPAQSPFHSGLGSNSTMSSLDSDSSIFSFLEEEIYDVDGNIEEYFAYDSKEW</sequence>
<dbReference type="PANTHER" id="PTHR31997">
    <property type="entry name" value="AGAP003710-PA"/>
    <property type="match status" value="1"/>
</dbReference>
<dbReference type="InterPro" id="IPR022194">
    <property type="entry name" value="DUF3719"/>
</dbReference>
<dbReference type="STRING" id="75743.A0A401QG97"/>
<name>A0A401QG97_SCYTO</name>
<dbReference type="AlphaFoldDB" id="A0A401QG97"/>
<reference evidence="3 4" key="1">
    <citation type="journal article" date="2018" name="Nat. Ecol. Evol.">
        <title>Shark genomes provide insights into elasmobranch evolution and the origin of vertebrates.</title>
        <authorList>
            <person name="Hara Y"/>
            <person name="Yamaguchi K"/>
            <person name="Onimaru K"/>
            <person name="Kadota M"/>
            <person name="Koyanagi M"/>
            <person name="Keeley SD"/>
            <person name="Tatsumi K"/>
            <person name="Tanaka K"/>
            <person name="Motone F"/>
            <person name="Kageyama Y"/>
            <person name="Nozu R"/>
            <person name="Adachi N"/>
            <person name="Nishimura O"/>
            <person name="Nakagawa R"/>
            <person name="Tanegashima C"/>
            <person name="Kiyatake I"/>
            <person name="Matsumoto R"/>
            <person name="Murakumo K"/>
            <person name="Nishida K"/>
            <person name="Terakita A"/>
            <person name="Kuratani S"/>
            <person name="Sato K"/>
            <person name="Hyodo S Kuraku.S."/>
        </authorList>
    </citation>
    <scope>NUCLEOTIDE SEQUENCE [LARGE SCALE GENOMIC DNA]</scope>
</reference>
<dbReference type="Proteomes" id="UP000288216">
    <property type="component" value="Unassembled WGS sequence"/>
</dbReference>
<evidence type="ECO:0000259" key="2">
    <source>
        <dbReference type="Pfam" id="PF12516"/>
    </source>
</evidence>
<keyword evidence="4" id="KW-1185">Reference proteome</keyword>
<comment type="caution">
    <text evidence="3">The sequence shown here is derived from an EMBL/GenBank/DDBJ whole genome shotgun (WGS) entry which is preliminary data.</text>
</comment>
<gene>
    <name evidence="3" type="ORF">scyTo_0025093</name>
</gene>
<organism evidence="3 4">
    <name type="scientific">Scyliorhinus torazame</name>
    <name type="common">Cloudy catshark</name>
    <name type="synonym">Catulus torazame</name>
    <dbReference type="NCBI Taxonomy" id="75743"/>
    <lineage>
        <taxon>Eukaryota</taxon>
        <taxon>Metazoa</taxon>
        <taxon>Chordata</taxon>
        <taxon>Craniata</taxon>
        <taxon>Vertebrata</taxon>
        <taxon>Chondrichthyes</taxon>
        <taxon>Elasmobranchii</taxon>
        <taxon>Galeomorphii</taxon>
        <taxon>Galeoidea</taxon>
        <taxon>Carcharhiniformes</taxon>
        <taxon>Scyliorhinidae</taxon>
        <taxon>Scyliorhinus</taxon>
    </lineage>
</organism>
<evidence type="ECO:0000256" key="1">
    <source>
        <dbReference type="ARBA" id="ARBA00008309"/>
    </source>
</evidence>
<dbReference type="OrthoDB" id="2134133at2759"/>
<dbReference type="InterPro" id="IPR039630">
    <property type="entry name" value="FAM149"/>
</dbReference>
<proteinExistence type="inferred from homology"/>
<evidence type="ECO:0000313" key="4">
    <source>
        <dbReference type="Proteomes" id="UP000288216"/>
    </source>
</evidence>
<comment type="similarity">
    <text evidence="1">Belongs to the FAM149 family.</text>
</comment>
<dbReference type="PANTHER" id="PTHR31997:SF2">
    <property type="entry name" value="PROTEIN FAM149A"/>
    <property type="match status" value="1"/>
</dbReference>